<dbReference type="NCBIfam" id="NF003740">
    <property type="entry name" value="PRK05337.1"/>
    <property type="match status" value="1"/>
</dbReference>
<accession>A0ABY3ZSS4</accession>
<dbReference type="RefSeq" id="WP_243365203.1">
    <property type="nucleotide sequence ID" value="NZ_CP094348.1"/>
</dbReference>
<sequence length="378" mass="42211">MKRFFYFYIVVLCILLTACSNTHSIESEQKSKLSVKPLKQIDFTYYYLNQLSMDEKIAQMMLLGFDGTDYNATLKQYQNKNVGGVILFKRNIDNTPQVRQLTSSLNESTQQLPMFIGIDQEGGVVNRLPASVQNIESAYEIGLINDLDYSFSRGKYVGDAVKAHGFNLDFAPVLDIWSNPNNKVIGNRSFGTDAKTVTRMSDAFKRGINSAGVITSGKHFPGHGNTVTDSHVALPVSNKKLSELEASELIPFKYQIDKKIDMMMISHILYPEIDRQNPASLSNRIVDDILKDKLNYNGVIITDDLSMGAITNQYDLNTAVVRAIQAGETMVLIGSHVGDVDALIHSVKAAVRDGKIDEKIIDENNEKIIRLKLKYGIL</sequence>
<dbReference type="InterPro" id="IPR001764">
    <property type="entry name" value="Glyco_hydro_3_N"/>
</dbReference>
<evidence type="ECO:0000256" key="2">
    <source>
        <dbReference type="ARBA" id="ARBA00022801"/>
    </source>
</evidence>
<dbReference type="EC" id="3.2.1.52" evidence="6"/>
<dbReference type="InterPro" id="IPR019800">
    <property type="entry name" value="Glyco_hydro_3_AS"/>
</dbReference>
<reference evidence="6" key="1">
    <citation type="submission" date="2022-03" db="EMBL/GenBank/DDBJ databases">
        <authorList>
            <person name="Vrbovska V."/>
            <person name="Kovarovic V."/>
            <person name="Botka T."/>
            <person name="Pantucek R."/>
        </authorList>
    </citation>
    <scope>NUCLEOTIDE SEQUENCE</scope>
    <source>
        <strain evidence="6">CCM 2609</strain>
    </source>
</reference>
<reference evidence="6" key="2">
    <citation type="submission" date="2022-04" db="EMBL/GenBank/DDBJ databases">
        <title>Antimicrobial genetic elements in methicillin-resistant Macrococcus armenti.</title>
        <authorList>
            <person name="Keller J.E."/>
            <person name="Schwendener S."/>
            <person name="Pantucek R."/>
            <person name="Perreten V."/>
        </authorList>
    </citation>
    <scope>NUCLEOTIDE SEQUENCE</scope>
    <source>
        <strain evidence="6">CCM 2609</strain>
    </source>
</reference>
<dbReference type="PANTHER" id="PTHR30480">
    <property type="entry name" value="BETA-HEXOSAMINIDASE-RELATED"/>
    <property type="match status" value="1"/>
</dbReference>
<dbReference type="Gene3D" id="3.20.20.300">
    <property type="entry name" value="Glycoside hydrolase, family 3, N-terminal domain"/>
    <property type="match status" value="1"/>
</dbReference>
<comment type="similarity">
    <text evidence="1">Belongs to the glycosyl hydrolase 3 family.</text>
</comment>
<dbReference type="Proteomes" id="UP000830343">
    <property type="component" value="Chromosome"/>
</dbReference>
<organism evidence="6 7">
    <name type="scientific">Macrococcus armenti</name>
    <dbReference type="NCBI Taxonomy" id="2875764"/>
    <lineage>
        <taxon>Bacteria</taxon>
        <taxon>Bacillati</taxon>
        <taxon>Bacillota</taxon>
        <taxon>Bacilli</taxon>
        <taxon>Bacillales</taxon>
        <taxon>Staphylococcaceae</taxon>
        <taxon>Macrococcus</taxon>
    </lineage>
</organism>
<dbReference type="GO" id="GO:0004563">
    <property type="term" value="F:beta-N-acetylhexosaminidase activity"/>
    <property type="evidence" value="ECO:0007669"/>
    <property type="project" value="UniProtKB-EC"/>
</dbReference>
<feature type="chain" id="PRO_5046446567" evidence="4">
    <location>
        <begin position="25"/>
        <end position="378"/>
    </location>
</feature>
<dbReference type="PROSITE" id="PS00775">
    <property type="entry name" value="GLYCOSYL_HYDROL_F3"/>
    <property type="match status" value="1"/>
</dbReference>
<evidence type="ECO:0000256" key="3">
    <source>
        <dbReference type="ARBA" id="ARBA00023295"/>
    </source>
</evidence>
<keyword evidence="4" id="KW-0732">Signal</keyword>
<dbReference type="InterPro" id="IPR036962">
    <property type="entry name" value="Glyco_hydro_3_N_sf"/>
</dbReference>
<name>A0ABY3ZSS4_9STAP</name>
<dbReference type="InterPro" id="IPR017853">
    <property type="entry name" value="GH"/>
</dbReference>
<gene>
    <name evidence="6" type="primary">nagZ</name>
    <name evidence="6" type="ORF">MRZ06_07210</name>
</gene>
<protein>
    <submittedName>
        <fullName evidence="6">Beta-N-acetylhexosaminidase</fullName>
        <ecNumber evidence="6">3.2.1.52</ecNumber>
    </submittedName>
</protein>
<proteinExistence type="inferred from homology"/>
<dbReference type="EMBL" id="CP094348">
    <property type="protein sequence ID" value="UOB19827.1"/>
    <property type="molecule type" value="Genomic_DNA"/>
</dbReference>
<dbReference type="PROSITE" id="PS51257">
    <property type="entry name" value="PROKAR_LIPOPROTEIN"/>
    <property type="match status" value="1"/>
</dbReference>
<dbReference type="InterPro" id="IPR050226">
    <property type="entry name" value="NagZ_Beta-hexosaminidase"/>
</dbReference>
<keyword evidence="3 6" id="KW-0326">Glycosidase</keyword>
<evidence type="ECO:0000256" key="1">
    <source>
        <dbReference type="ARBA" id="ARBA00005336"/>
    </source>
</evidence>
<evidence type="ECO:0000256" key="4">
    <source>
        <dbReference type="SAM" id="SignalP"/>
    </source>
</evidence>
<evidence type="ECO:0000313" key="6">
    <source>
        <dbReference type="EMBL" id="UOB19827.1"/>
    </source>
</evidence>
<feature type="domain" description="Glycoside hydrolase family 3 N-terminal" evidence="5">
    <location>
        <begin position="53"/>
        <end position="371"/>
    </location>
</feature>
<evidence type="ECO:0000259" key="5">
    <source>
        <dbReference type="Pfam" id="PF00933"/>
    </source>
</evidence>
<keyword evidence="7" id="KW-1185">Reference proteome</keyword>
<feature type="signal peptide" evidence="4">
    <location>
        <begin position="1"/>
        <end position="24"/>
    </location>
</feature>
<keyword evidence="2 6" id="KW-0378">Hydrolase</keyword>
<dbReference type="PANTHER" id="PTHR30480:SF16">
    <property type="entry name" value="GLYCOSIDE HYDROLASE FAMILY 3 DOMAIN PROTEIN"/>
    <property type="match status" value="1"/>
</dbReference>
<evidence type="ECO:0000313" key="7">
    <source>
        <dbReference type="Proteomes" id="UP000830343"/>
    </source>
</evidence>
<dbReference type="Pfam" id="PF00933">
    <property type="entry name" value="Glyco_hydro_3"/>
    <property type="match status" value="1"/>
</dbReference>
<dbReference type="SUPFAM" id="SSF51445">
    <property type="entry name" value="(Trans)glycosidases"/>
    <property type="match status" value="1"/>
</dbReference>